<dbReference type="InterPro" id="IPR018490">
    <property type="entry name" value="cNMP-bd_dom_sf"/>
</dbReference>
<dbReference type="RefSeq" id="WP_240131364.1">
    <property type="nucleotide sequence ID" value="NZ_JACSDI010000008.1"/>
</dbReference>
<evidence type="ECO:0000313" key="2">
    <source>
        <dbReference type="Proteomes" id="UP000829384"/>
    </source>
</evidence>
<dbReference type="Gene3D" id="2.60.120.10">
    <property type="entry name" value="Jelly Rolls"/>
    <property type="match status" value="1"/>
</dbReference>
<dbReference type="SUPFAM" id="SSF51206">
    <property type="entry name" value="cAMP-binding domain-like"/>
    <property type="match status" value="1"/>
</dbReference>
<accession>A0ABS9QWP4</accession>
<comment type="caution">
    <text evidence="1">The sequence shown here is derived from an EMBL/GenBank/DDBJ whole genome shotgun (WGS) entry which is preliminary data.</text>
</comment>
<dbReference type="EMBL" id="JACSDI010000008">
    <property type="protein sequence ID" value="MCG9964788.1"/>
    <property type="molecule type" value="Genomic_DNA"/>
</dbReference>
<sequence length="237" mass="27020">MIIKAKHDLTEKLTYFGATEHELSILLNAIQIKKLNEGDVFCATGSSKGICYLASGTMITRHNFGEGLEIISSNKTNNTFVFTSFPDFIDVSRCDYICLEDASIIYWNPSLLKQVLDSNWQLKQALLHVFMQELLFMTELGYLRPLLSKRDYIIITMILMFSVDVKNKEPSYSVGQQIMCNHVGVTRQFYSGFIHDLEHKGIIKTEYKKITLLSIAALKAELSIDISSYFTEKLKGF</sequence>
<dbReference type="InterPro" id="IPR014710">
    <property type="entry name" value="RmlC-like_jellyroll"/>
</dbReference>
<dbReference type="InterPro" id="IPR036388">
    <property type="entry name" value="WH-like_DNA-bd_sf"/>
</dbReference>
<dbReference type="InterPro" id="IPR036390">
    <property type="entry name" value="WH_DNA-bd_sf"/>
</dbReference>
<gene>
    <name evidence="1" type="ORF">H9J30_12800</name>
</gene>
<evidence type="ECO:0000313" key="1">
    <source>
        <dbReference type="EMBL" id="MCG9964788.1"/>
    </source>
</evidence>
<name>A0ABS9QWP4_9GAMM</name>
<proteinExistence type="predicted"/>
<dbReference type="Proteomes" id="UP000829384">
    <property type="component" value="Unassembled WGS sequence"/>
</dbReference>
<organism evidence="1 2">
    <name type="scientific">Shewanella cutis</name>
    <dbReference type="NCBI Taxonomy" id="2766780"/>
    <lineage>
        <taxon>Bacteria</taxon>
        <taxon>Pseudomonadati</taxon>
        <taxon>Pseudomonadota</taxon>
        <taxon>Gammaproteobacteria</taxon>
        <taxon>Alteromonadales</taxon>
        <taxon>Shewanellaceae</taxon>
        <taxon>Shewanella</taxon>
    </lineage>
</organism>
<reference evidence="1 2" key="1">
    <citation type="submission" date="2020-08" db="EMBL/GenBank/DDBJ databases">
        <title>Whole genome sequence of Shewanella sp strain PS-2.</title>
        <authorList>
            <person name="Das S.K."/>
        </authorList>
    </citation>
    <scope>NUCLEOTIDE SEQUENCE [LARGE SCALE GENOMIC DNA]</scope>
    <source>
        <strain evidence="1 2">PS-2</strain>
    </source>
</reference>
<dbReference type="Gene3D" id="1.10.10.10">
    <property type="entry name" value="Winged helix-like DNA-binding domain superfamily/Winged helix DNA-binding domain"/>
    <property type="match status" value="1"/>
</dbReference>
<protein>
    <submittedName>
        <fullName evidence="1">Crp/Fnr family transcriptional regulator</fullName>
    </submittedName>
</protein>
<dbReference type="SUPFAM" id="SSF46785">
    <property type="entry name" value="Winged helix' DNA-binding domain"/>
    <property type="match status" value="1"/>
</dbReference>
<keyword evidence="2" id="KW-1185">Reference proteome</keyword>